<feature type="compositionally biased region" description="Basic and acidic residues" evidence="1">
    <location>
        <begin position="41"/>
        <end position="55"/>
    </location>
</feature>
<feature type="compositionally biased region" description="Polar residues" evidence="1">
    <location>
        <begin position="56"/>
        <end position="70"/>
    </location>
</feature>
<evidence type="ECO:0000313" key="2">
    <source>
        <dbReference type="EMBL" id="EYB90129.1"/>
    </source>
</evidence>
<protein>
    <submittedName>
        <fullName evidence="2">Uncharacterized protein</fullName>
    </submittedName>
</protein>
<evidence type="ECO:0000313" key="3">
    <source>
        <dbReference type="Proteomes" id="UP000024635"/>
    </source>
</evidence>
<reference evidence="3" key="1">
    <citation type="journal article" date="2015" name="Nat. Genet.">
        <title>The genome and transcriptome of the zoonotic hookworm Ancylostoma ceylanicum identify infection-specific gene families.</title>
        <authorList>
            <person name="Schwarz E.M."/>
            <person name="Hu Y."/>
            <person name="Antoshechkin I."/>
            <person name="Miller M.M."/>
            <person name="Sternberg P.W."/>
            <person name="Aroian R.V."/>
        </authorList>
    </citation>
    <scope>NUCLEOTIDE SEQUENCE</scope>
    <source>
        <strain evidence="3">HY135</strain>
    </source>
</reference>
<accession>A0A016SIK3</accession>
<name>A0A016SIK3_9BILA</name>
<proteinExistence type="predicted"/>
<feature type="region of interest" description="Disordered" evidence="1">
    <location>
        <begin position="1"/>
        <end position="29"/>
    </location>
</feature>
<organism evidence="2 3">
    <name type="scientific">Ancylostoma ceylanicum</name>
    <dbReference type="NCBI Taxonomy" id="53326"/>
    <lineage>
        <taxon>Eukaryota</taxon>
        <taxon>Metazoa</taxon>
        <taxon>Ecdysozoa</taxon>
        <taxon>Nematoda</taxon>
        <taxon>Chromadorea</taxon>
        <taxon>Rhabditida</taxon>
        <taxon>Rhabditina</taxon>
        <taxon>Rhabditomorpha</taxon>
        <taxon>Strongyloidea</taxon>
        <taxon>Ancylostomatidae</taxon>
        <taxon>Ancylostomatinae</taxon>
        <taxon>Ancylostoma</taxon>
    </lineage>
</organism>
<comment type="caution">
    <text evidence="2">The sequence shown here is derived from an EMBL/GenBank/DDBJ whole genome shotgun (WGS) entry which is preliminary data.</text>
</comment>
<keyword evidence="3" id="KW-1185">Reference proteome</keyword>
<evidence type="ECO:0000256" key="1">
    <source>
        <dbReference type="SAM" id="MobiDB-lite"/>
    </source>
</evidence>
<sequence length="70" mass="7614">MNDASGAEPNRKPFGCQGFPPGPPPQNAKCTAMERVAEWFRRNDEWNSKNAKKDASSNTAAQSSPQMSST</sequence>
<dbReference type="Proteomes" id="UP000024635">
    <property type="component" value="Unassembled WGS sequence"/>
</dbReference>
<gene>
    <name evidence="2" type="primary">Acey_s0223.g2670</name>
    <name evidence="2" type="ORF">Y032_0223g2670</name>
</gene>
<feature type="region of interest" description="Disordered" evidence="1">
    <location>
        <begin position="41"/>
        <end position="70"/>
    </location>
</feature>
<dbReference type="EMBL" id="JARK01001559">
    <property type="protein sequence ID" value="EYB90129.1"/>
    <property type="molecule type" value="Genomic_DNA"/>
</dbReference>
<dbReference type="AlphaFoldDB" id="A0A016SIK3"/>